<name>A0AAE3KYM6_9FIRM</name>
<dbReference type="InterPro" id="IPR036192">
    <property type="entry name" value="Cell_div_ZapA-like_sf"/>
</dbReference>
<gene>
    <name evidence="11" type="primary">zapA</name>
    <name evidence="11" type="ORF">NSA47_02025</name>
</gene>
<dbReference type="SUPFAM" id="SSF102829">
    <property type="entry name" value="Cell division protein ZapA-like"/>
    <property type="match status" value="1"/>
</dbReference>
<dbReference type="SUPFAM" id="SSF57997">
    <property type="entry name" value="Tropomyosin"/>
    <property type="match status" value="1"/>
</dbReference>
<keyword evidence="3" id="KW-0963">Cytoplasm</keyword>
<keyword evidence="10" id="KW-0175">Coiled coil</keyword>
<dbReference type="GO" id="GO:0030428">
    <property type="term" value="C:cell septum"/>
    <property type="evidence" value="ECO:0007669"/>
    <property type="project" value="TreeGrafter"/>
</dbReference>
<dbReference type="GO" id="GO:0043093">
    <property type="term" value="P:FtsZ-dependent cytokinesis"/>
    <property type="evidence" value="ECO:0007669"/>
    <property type="project" value="TreeGrafter"/>
</dbReference>
<dbReference type="PANTHER" id="PTHR34981">
    <property type="entry name" value="CELL DIVISION PROTEIN ZAPA"/>
    <property type="match status" value="1"/>
</dbReference>
<evidence type="ECO:0000256" key="2">
    <source>
        <dbReference type="ARBA" id="ARBA00015195"/>
    </source>
</evidence>
<protein>
    <recommendedName>
        <fullName evidence="2">Cell division protein ZapA</fullName>
    </recommendedName>
    <alternativeName>
        <fullName evidence="9">Z ring-associated protein ZapA</fullName>
    </alternativeName>
</protein>
<evidence type="ECO:0000256" key="7">
    <source>
        <dbReference type="ARBA" id="ARBA00024910"/>
    </source>
</evidence>
<dbReference type="GO" id="GO:0032153">
    <property type="term" value="C:cell division site"/>
    <property type="evidence" value="ECO:0007669"/>
    <property type="project" value="TreeGrafter"/>
</dbReference>
<feature type="coiled-coil region" evidence="10">
    <location>
        <begin position="58"/>
        <end position="154"/>
    </location>
</feature>
<evidence type="ECO:0000256" key="8">
    <source>
        <dbReference type="ARBA" id="ARBA00026068"/>
    </source>
</evidence>
<dbReference type="InterPro" id="IPR007838">
    <property type="entry name" value="Cell_div_ZapA-like"/>
</dbReference>
<evidence type="ECO:0000256" key="5">
    <source>
        <dbReference type="ARBA" id="ARBA00023210"/>
    </source>
</evidence>
<evidence type="ECO:0000313" key="11">
    <source>
        <dbReference type="EMBL" id="MCR1897765.1"/>
    </source>
</evidence>
<dbReference type="InterPro" id="IPR053712">
    <property type="entry name" value="Bac_CellDiv_Activator"/>
</dbReference>
<keyword evidence="5" id="KW-0717">Septation</keyword>
<sequence>MEENKKIVISIQGNEYTMKGNVPQEHISKIARQVDYIMDEIGKKNTLMNKNMVAVLCSLNLADQLYRAQERVDELENKMVDVDNLSELATQLKTAQQNADYSQEKYQKVKSELTDANLELARYQEMMQSYEEKIKQDKVEMDAARQTIMDLQNQIFDNQIEIVKMKKELDSYKYRINTDKKIYPYYKGGK</sequence>
<comment type="subunit">
    <text evidence="8">Homodimer. Interacts with FtsZ.</text>
</comment>
<proteinExistence type="predicted"/>
<evidence type="ECO:0000256" key="3">
    <source>
        <dbReference type="ARBA" id="ARBA00022490"/>
    </source>
</evidence>
<keyword evidence="6" id="KW-0131">Cell cycle</keyword>
<accession>A0AAE3KYM6</accession>
<dbReference type="EMBL" id="JANKAS010000001">
    <property type="protein sequence ID" value="MCR1897765.1"/>
    <property type="molecule type" value="Genomic_DNA"/>
</dbReference>
<dbReference type="AlphaFoldDB" id="A0AAE3KYM6"/>
<dbReference type="Gene3D" id="6.10.250.790">
    <property type="match status" value="1"/>
</dbReference>
<dbReference type="GO" id="GO:0000921">
    <property type="term" value="P:septin ring assembly"/>
    <property type="evidence" value="ECO:0007669"/>
    <property type="project" value="TreeGrafter"/>
</dbReference>
<dbReference type="RefSeq" id="WP_257529182.1">
    <property type="nucleotide sequence ID" value="NZ_JANKAS010000001.1"/>
</dbReference>
<evidence type="ECO:0000256" key="6">
    <source>
        <dbReference type="ARBA" id="ARBA00023306"/>
    </source>
</evidence>
<comment type="function">
    <text evidence="7">Activator of cell division through the inhibition of FtsZ GTPase activity, therefore promoting FtsZ assembly into bundles of protofilaments necessary for the formation of the division Z ring. It is recruited early at mid-cell but it is not essential for cell division.</text>
</comment>
<evidence type="ECO:0000256" key="9">
    <source>
        <dbReference type="ARBA" id="ARBA00033158"/>
    </source>
</evidence>
<evidence type="ECO:0000256" key="1">
    <source>
        <dbReference type="ARBA" id="ARBA00004496"/>
    </source>
</evidence>
<keyword evidence="4 11" id="KW-0132">Cell division</keyword>
<evidence type="ECO:0000256" key="10">
    <source>
        <dbReference type="SAM" id="Coils"/>
    </source>
</evidence>
<dbReference type="Proteomes" id="UP001205748">
    <property type="component" value="Unassembled WGS sequence"/>
</dbReference>
<comment type="subcellular location">
    <subcellularLocation>
        <location evidence="1">Cytoplasm</location>
    </subcellularLocation>
</comment>
<dbReference type="GO" id="GO:0005829">
    <property type="term" value="C:cytosol"/>
    <property type="evidence" value="ECO:0007669"/>
    <property type="project" value="TreeGrafter"/>
</dbReference>
<evidence type="ECO:0000256" key="4">
    <source>
        <dbReference type="ARBA" id="ARBA00022618"/>
    </source>
</evidence>
<comment type="caution">
    <text evidence="11">The sequence shown here is derived from an EMBL/GenBank/DDBJ whole genome shotgun (WGS) entry which is preliminary data.</text>
</comment>
<keyword evidence="12" id="KW-1185">Reference proteome</keyword>
<reference evidence="11" key="1">
    <citation type="submission" date="2022-07" db="EMBL/GenBank/DDBJ databases">
        <title>Enhanced cultured diversity of the mouse gut microbiota enables custom-made synthetic communities.</title>
        <authorList>
            <person name="Afrizal A."/>
        </authorList>
    </citation>
    <scope>NUCLEOTIDE SEQUENCE</scope>
    <source>
        <strain evidence="11">DSM 28593</strain>
    </source>
</reference>
<evidence type="ECO:0000313" key="12">
    <source>
        <dbReference type="Proteomes" id="UP001205748"/>
    </source>
</evidence>
<dbReference type="GO" id="GO:0000917">
    <property type="term" value="P:division septum assembly"/>
    <property type="evidence" value="ECO:0007669"/>
    <property type="project" value="UniProtKB-KW"/>
</dbReference>
<organism evidence="11 12">
    <name type="scientific">Irregularibacter muris</name>
    <dbReference type="NCBI Taxonomy" id="1796619"/>
    <lineage>
        <taxon>Bacteria</taxon>
        <taxon>Bacillati</taxon>
        <taxon>Bacillota</taxon>
        <taxon>Clostridia</taxon>
        <taxon>Eubacteriales</taxon>
        <taxon>Eubacteriaceae</taxon>
        <taxon>Irregularibacter</taxon>
    </lineage>
</organism>
<dbReference type="Pfam" id="PF05164">
    <property type="entry name" value="ZapA"/>
    <property type="match status" value="1"/>
</dbReference>
<dbReference type="PANTHER" id="PTHR34981:SF1">
    <property type="entry name" value="CELL DIVISION PROTEIN ZAPA"/>
    <property type="match status" value="1"/>
</dbReference>